<keyword evidence="6 8" id="KW-1133">Transmembrane helix</keyword>
<evidence type="ECO:0000256" key="4">
    <source>
        <dbReference type="ARBA" id="ARBA00022475"/>
    </source>
</evidence>
<feature type="transmembrane region" description="Helical" evidence="8">
    <location>
        <begin position="334"/>
        <end position="353"/>
    </location>
</feature>
<keyword evidence="4" id="KW-1003">Cell membrane</keyword>
<feature type="transmembrane region" description="Helical" evidence="8">
    <location>
        <begin position="134"/>
        <end position="154"/>
    </location>
</feature>
<gene>
    <name evidence="9" type="ORF">CLV92_102372</name>
</gene>
<name>A0A2S6IVJ9_9ACTN</name>
<dbReference type="GO" id="GO:0005886">
    <property type="term" value="C:plasma membrane"/>
    <property type="evidence" value="ECO:0007669"/>
    <property type="project" value="UniProtKB-SubCell"/>
</dbReference>
<dbReference type="EMBL" id="PTJD01000002">
    <property type="protein sequence ID" value="PPK98219.1"/>
    <property type="molecule type" value="Genomic_DNA"/>
</dbReference>
<keyword evidence="3" id="KW-0813">Transport</keyword>
<dbReference type="AlphaFoldDB" id="A0A2S6IVJ9"/>
<proteinExistence type="inferred from homology"/>
<protein>
    <submittedName>
        <fullName evidence="9">Tellurite resistance protein TehA-like permease</fullName>
    </submittedName>
</protein>
<evidence type="ECO:0000256" key="8">
    <source>
        <dbReference type="SAM" id="Phobius"/>
    </source>
</evidence>
<dbReference type="InterPro" id="IPR038665">
    <property type="entry name" value="Voltage-dep_anion_channel_sf"/>
</dbReference>
<dbReference type="Pfam" id="PF03595">
    <property type="entry name" value="SLAC1"/>
    <property type="match status" value="1"/>
</dbReference>
<keyword evidence="7 8" id="KW-0472">Membrane</keyword>
<evidence type="ECO:0000313" key="10">
    <source>
        <dbReference type="Proteomes" id="UP000239485"/>
    </source>
</evidence>
<evidence type="ECO:0000256" key="6">
    <source>
        <dbReference type="ARBA" id="ARBA00022989"/>
    </source>
</evidence>
<feature type="transmembrane region" description="Helical" evidence="8">
    <location>
        <begin position="307"/>
        <end position="328"/>
    </location>
</feature>
<evidence type="ECO:0000256" key="7">
    <source>
        <dbReference type="ARBA" id="ARBA00023136"/>
    </source>
</evidence>
<feature type="transmembrane region" description="Helical" evidence="8">
    <location>
        <begin position="166"/>
        <end position="184"/>
    </location>
</feature>
<reference evidence="9 10" key="1">
    <citation type="submission" date="2018-02" db="EMBL/GenBank/DDBJ databases">
        <title>Genomic Encyclopedia of Archaeal and Bacterial Type Strains, Phase II (KMG-II): from individual species to whole genera.</title>
        <authorList>
            <person name="Goeker M."/>
        </authorList>
    </citation>
    <scope>NUCLEOTIDE SEQUENCE [LARGE SCALE GENOMIC DNA]</scope>
    <source>
        <strain evidence="9 10">DSM 22857</strain>
    </source>
</reference>
<feature type="transmembrane region" description="Helical" evidence="8">
    <location>
        <begin position="268"/>
        <end position="295"/>
    </location>
</feature>
<feature type="transmembrane region" description="Helical" evidence="8">
    <location>
        <begin position="196"/>
        <end position="220"/>
    </location>
</feature>
<dbReference type="RefSeq" id="WP_245886411.1">
    <property type="nucleotide sequence ID" value="NZ_PTJD01000002.1"/>
</dbReference>
<dbReference type="InterPro" id="IPR004695">
    <property type="entry name" value="SLAC1/Mae1/Ssu1/TehA"/>
</dbReference>
<evidence type="ECO:0000256" key="1">
    <source>
        <dbReference type="ARBA" id="ARBA00004651"/>
    </source>
</evidence>
<feature type="transmembrane region" description="Helical" evidence="8">
    <location>
        <begin position="102"/>
        <end position="122"/>
    </location>
</feature>
<dbReference type="InterPro" id="IPR051629">
    <property type="entry name" value="Sulfite_efflux_TDT"/>
</dbReference>
<keyword evidence="5 8" id="KW-0812">Transmembrane</keyword>
<evidence type="ECO:0000256" key="3">
    <source>
        <dbReference type="ARBA" id="ARBA00022448"/>
    </source>
</evidence>
<evidence type="ECO:0000313" key="9">
    <source>
        <dbReference type="EMBL" id="PPK98219.1"/>
    </source>
</evidence>
<keyword evidence="10" id="KW-1185">Reference proteome</keyword>
<comment type="similarity">
    <text evidence="2">Belongs to the tellurite-resistance/dicarboxylate transporter (TDT) family.</text>
</comment>
<accession>A0A2S6IVJ9</accession>
<organism evidence="9 10">
    <name type="scientific">Kineococcus xinjiangensis</name>
    <dbReference type="NCBI Taxonomy" id="512762"/>
    <lineage>
        <taxon>Bacteria</taxon>
        <taxon>Bacillati</taxon>
        <taxon>Actinomycetota</taxon>
        <taxon>Actinomycetes</taxon>
        <taxon>Kineosporiales</taxon>
        <taxon>Kineosporiaceae</taxon>
        <taxon>Kineococcus</taxon>
    </lineage>
</organism>
<comment type="subcellular location">
    <subcellularLocation>
        <location evidence="1">Cell membrane</location>
        <topology evidence="1">Multi-pass membrane protein</topology>
    </subcellularLocation>
</comment>
<dbReference type="PANTHER" id="PTHR31686">
    <property type="match status" value="1"/>
</dbReference>
<dbReference type="Gene3D" id="1.50.10.150">
    <property type="entry name" value="Voltage-dependent anion channel"/>
    <property type="match status" value="1"/>
</dbReference>
<feature type="transmembrane region" description="Helical" evidence="8">
    <location>
        <begin position="28"/>
        <end position="48"/>
    </location>
</feature>
<feature type="transmembrane region" description="Helical" evidence="8">
    <location>
        <begin position="60"/>
        <end position="82"/>
    </location>
</feature>
<sequence>MSTGTAPLALGPPLQVRSAALAHVGPNWFTTVMGTGIVGTALATLPAAQGRPALQLAATGAWVLAAVLLVTVAAATAAHWALHPAGARRTFDDPVMLQALGAPPMALMTVGAGALLLGPALLGPRLAVAVDVVLWSAGTVAGLLTAVLVPLRVLRRHRHAPVTGAWLMPVVPPMVSAATGALLVPHAPAGEARLVLLLACYALFGIALAASLVVVAALAVRLARHGAGAPAVAPTLWIVLGPLGQSVTAAGTLGTAAESALPPAAAQAAAAAALLYGVPVWGATLLWAVLAAAVTVRAARRGMPFGLSWWAFTFPVGTVVTGTGQLALHSGSTVLVAAATAGWVLLLAAWVVVGARTLRGVADGSLLAPAR</sequence>
<dbReference type="Proteomes" id="UP000239485">
    <property type="component" value="Unassembled WGS sequence"/>
</dbReference>
<comment type="caution">
    <text evidence="9">The sequence shown here is derived from an EMBL/GenBank/DDBJ whole genome shotgun (WGS) entry which is preliminary data.</text>
</comment>
<evidence type="ECO:0000256" key="5">
    <source>
        <dbReference type="ARBA" id="ARBA00022692"/>
    </source>
</evidence>
<dbReference type="PANTHER" id="PTHR31686:SF1">
    <property type="entry name" value="SULFITE EFFLUX PUMP SSU1"/>
    <property type="match status" value="1"/>
</dbReference>
<dbReference type="GO" id="GO:0055085">
    <property type="term" value="P:transmembrane transport"/>
    <property type="evidence" value="ECO:0007669"/>
    <property type="project" value="InterPro"/>
</dbReference>
<evidence type="ECO:0000256" key="2">
    <source>
        <dbReference type="ARBA" id="ARBA00008566"/>
    </source>
</evidence>